<feature type="DNA-binding region" description="H-T-H motif" evidence="4">
    <location>
        <begin position="44"/>
        <end position="63"/>
    </location>
</feature>
<dbReference type="Proteomes" id="UP000516173">
    <property type="component" value="Chromosome"/>
</dbReference>
<dbReference type="PANTHER" id="PTHR30055">
    <property type="entry name" value="HTH-TYPE TRANSCRIPTIONAL REGULATOR RUTR"/>
    <property type="match status" value="1"/>
</dbReference>
<dbReference type="Gene3D" id="1.10.357.10">
    <property type="entry name" value="Tetracycline Repressor, domain 2"/>
    <property type="match status" value="1"/>
</dbReference>
<dbReference type="PROSITE" id="PS50977">
    <property type="entry name" value="HTH_TETR_2"/>
    <property type="match status" value="1"/>
</dbReference>
<organism evidence="6 7">
    <name type="scientific">Nocardia wallacei</name>
    <dbReference type="NCBI Taxonomy" id="480035"/>
    <lineage>
        <taxon>Bacteria</taxon>
        <taxon>Bacillati</taxon>
        <taxon>Actinomycetota</taxon>
        <taxon>Actinomycetes</taxon>
        <taxon>Mycobacteriales</taxon>
        <taxon>Nocardiaceae</taxon>
        <taxon>Nocardia</taxon>
    </lineage>
</organism>
<dbReference type="InterPro" id="IPR050109">
    <property type="entry name" value="HTH-type_TetR-like_transc_reg"/>
</dbReference>
<keyword evidence="2 4" id="KW-0238">DNA-binding</keyword>
<feature type="domain" description="HTH tetR-type" evidence="5">
    <location>
        <begin position="21"/>
        <end position="81"/>
    </location>
</feature>
<dbReference type="GO" id="GO:0003700">
    <property type="term" value="F:DNA-binding transcription factor activity"/>
    <property type="evidence" value="ECO:0007669"/>
    <property type="project" value="TreeGrafter"/>
</dbReference>
<dbReference type="GO" id="GO:0000976">
    <property type="term" value="F:transcription cis-regulatory region binding"/>
    <property type="evidence" value="ECO:0007669"/>
    <property type="project" value="TreeGrafter"/>
</dbReference>
<dbReference type="SUPFAM" id="SSF48498">
    <property type="entry name" value="Tetracyclin repressor-like, C-terminal domain"/>
    <property type="match status" value="1"/>
</dbReference>
<dbReference type="PANTHER" id="PTHR30055:SF220">
    <property type="entry name" value="TETR-FAMILY REGULATORY PROTEIN"/>
    <property type="match status" value="1"/>
</dbReference>
<keyword evidence="1" id="KW-0805">Transcription regulation</keyword>
<evidence type="ECO:0000256" key="2">
    <source>
        <dbReference type="ARBA" id="ARBA00023125"/>
    </source>
</evidence>
<dbReference type="InterPro" id="IPR009057">
    <property type="entry name" value="Homeodomain-like_sf"/>
</dbReference>
<sequence length="220" mass="23359">MSLSTPYARHMPPTKDRYHHGALREELLRACLQLIDTEGLAAVSLRRVAREAGVSPGAPYHHFADRAALLAALSARGFDLLTARLAAARAAAPTPIGSLTTLADAYVRFAQDQPAYFRLMFRPELSQPDKNPEARAAGDAAFAVLADTIAEIVAEGALPAAEADAVAVAAWSMAHGLAALAIDGQLTKRADQLGTTAPDLGGRITRLFADLIEARARDRI</sequence>
<dbReference type="SUPFAM" id="SSF46689">
    <property type="entry name" value="Homeodomain-like"/>
    <property type="match status" value="1"/>
</dbReference>
<dbReference type="InterPro" id="IPR001647">
    <property type="entry name" value="HTH_TetR"/>
</dbReference>
<evidence type="ECO:0000256" key="3">
    <source>
        <dbReference type="ARBA" id="ARBA00023163"/>
    </source>
</evidence>
<dbReference type="Pfam" id="PF00440">
    <property type="entry name" value="TetR_N"/>
    <property type="match status" value="1"/>
</dbReference>
<evidence type="ECO:0000313" key="7">
    <source>
        <dbReference type="Proteomes" id="UP000516173"/>
    </source>
</evidence>
<accession>A0A7G1KK83</accession>
<dbReference type="EMBL" id="AP023396">
    <property type="protein sequence ID" value="BCK55592.1"/>
    <property type="molecule type" value="Genomic_DNA"/>
</dbReference>
<evidence type="ECO:0000259" key="5">
    <source>
        <dbReference type="PROSITE" id="PS50977"/>
    </source>
</evidence>
<dbReference type="InterPro" id="IPR036271">
    <property type="entry name" value="Tet_transcr_reg_TetR-rel_C_sf"/>
</dbReference>
<gene>
    <name evidence="6" type="ORF">NWFMUON74_33640</name>
</gene>
<dbReference type="PRINTS" id="PR00455">
    <property type="entry name" value="HTHTETR"/>
</dbReference>
<reference evidence="6 7" key="1">
    <citation type="submission" date="2020-08" db="EMBL/GenBank/DDBJ databases">
        <title>Genome Sequencing of Nocardia wallacei strain FMUON74 and assembly.</title>
        <authorList>
            <person name="Toyokawa M."/>
            <person name="Uesaka K."/>
        </authorList>
    </citation>
    <scope>NUCLEOTIDE SEQUENCE [LARGE SCALE GENOMIC DNA]</scope>
    <source>
        <strain evidence="6 7">FMUON74</strain>
    </source>
</reference>
<evidence type="ECO:0000256" key="4">
    <source>
        <dbReference type="PROSITE-ProRule" id="PRU00335"/>
    </source>
</evidence>
<dbReference type="AlphaFoldDB" id="A0A7G1KK83"/>
<evidence type="ECO:0000313" key="6">
    <source>
        <dbReference type="EMBL" id="BCK55592.1"/>
    </source>
</evidence>
<proteinExistence type="predicted"/>
<evidence type="ECO:0000256" key="1">
    <source>
        <dbReference type="ARBA" id="ARBA00023015"/>
    </source>
</evidence>
<name>A0A7G1KK83_9NOCA</name>
<dbReference type="Pfam" id="PF13305">
    <property type="entry name" value="TetR_C_33"/>
    <property type="match status" value="1"/>
</dbReference>
<keyword evidence="3" id="KW-0804">Transcription</keyword>
<dbReference type="InterPro" id="IPR025996">
    <property type="entry name" value="MT1864/Rv1816-like_C"/>
</dbReference>
<protein>
    <submittedName>
        <fullName evidence="6">TetR family transcriptional regulator</fullName>
    </submittedName>
</protein>
<dbReference type="KEGG" id="nwl:NWFMUON74_33640"/>
<keyword evidence="7" id="KW-1185">Reference proteome</keyword>